<feature type="region of interest" description="Disordered" evidence="1">
    <location>
        <begin position="1"/>
        <end position="31"/>
    </location>
</feature>
<evidence type="ECO:0000313" key="4">
    <source>
        <dbReference type="Proteomes" id="UP000053029"/>
    </source>
</evidence>
<dbReference type="OrthoDB" id="2020070at2759"/>
<dbReference type="InterPro" id="IPR016181">
    <property type="entry name" value="Acyl_CoA_acyltransferase"/>
</dbReference>
<keyword evidence="4" id="KW-1185">Reference proteome</keyword>
<accession>A0A0D2GMI7</accession>
<dbReference type="GO" id="GO:0016747">
    <property type="term" value="F:acyltransferase activity, transferring groups other than amino-acyl groups"/>
    <property type="evidence" value="ECO:0007669"/>
    <property type="project" value="InterPro"/>
</dbReference>
<dbReference type="CDD" id="cd04301">
    <property type="entry name" value="NAT_SF"/>
    <property type="match status" value="1"/>
</dbReference>
<evidence type="ECO:0000256" key="1">
    <source>
        <dbReference type="SAM" id="MobiDB-lite"/>
    </source>
</evidence>
<sequence length="402" mass="45054">MNSADVHPTATDLASKPPPIDPASQPSAQSPDLKLVSASALEYVQTAYLNAEAWQGPLTLEQYLEREVILQAVDLTRDGRITGWILTSDSLTPNPDGSRPILACCESLLVQAYVAKDGVLKKTQAHGIASVYTRPEYRGKGYAGRMMAELGKKLESWQSVSGATNPFSVLYSDIGQTFYARFGWKVFPSNHIHLPPLDQPVYKSASSIFPVVDDLTMEDLKDIPTVEYLEHRLRTVSKAIPGINHVAIRPDVEHFEWHFAREEFQTKVLNRGFPKFKGAIHRASGLALIWCRVYAAKESEWQLHILHTVVPPSLEDSVDAQHAMSALLLRAQLEAHEWEMAAGVEVWDPLELVVAAAQRLRTEEQGKVEIITRDKEHLCSLRWAAKPDDEVIWLAKEKYAWC</sequence>
<dbReference type="PANTHER" id="PTHR34815">
    <property type="entry name" value="LYSINE ACETYLTRANSFERASE"/>
    <property type="match status" value="1"/>
</dbReference>
<dbReference type="GeneID" id="25304690"/>
<feature type="domain" description="N-acetyltransferase" evidence="2">
    <location>
        <begin position="31"/>
        <end position="218"/>
    </location>
</feature>
<proteinExistence type="predicted"/>
<dbReference type="AlphaFoldDB" id="A0A0D2GMI7"/>
<dbReference type="EMBL" id="KN846971">
    <property type="protein sequence ID" value="KIW82173.1"/>
    <property type="molecule type" value="Genomic_DNA"/>
</dbReference>
<gene>
    <name evidence="3" type="ORF">Z517_05200</name>
</gene>
<dbReference type="PROSITE" id="PS51186">
    <property type="entry name" value="GNAT"/>
    <property type="match status" value="1"/>
</dbReference>
<dbReference type="PANTHER" id="PTHR34815:SF2">
    <property type="entry name" value="N-ACETYLTRANSFERASE DOMAIN-CONTAINING PROTEIN"/>
    <property type="match status" value="1"/>
</dbReference>
<dbReference type="InterPro" id="IPR000182">
    <property type="entry name" value="GNAT_dom"/>
</dbReference>
<dbReference type="InterPro" id="IPR053013">
    <property type="entry name" value="LAT"/>
</dbReference>
<dbReference type="HOGENOM" id="CLU_038171_1_0_1"/>
<name>A0A0D2GMI7_9EURO</name>
<reference evidence="3 4" key="1">
    <citation type="submission" date="2015-01" db="EMBL/GenBank/DDBJ databases">
        <title>The Genome Sequence of Fonsecaea pedrosoi CBS 271.37.</title>
        <authorList>
            <consortium name="The Broad Institute Genomics Platform"/>
            <person name="Cuomo C."/>
            <person name="de Hoog S."/>
            <person name="Gorbushina A."/>
            <person name="Stielow B."/>
            <person name="Teixiera M."/>
            <person name="Abouelleil A."/>
            <person name="Chapman S.B."/>
            <person name="Priest M."/>
            <person name="Young S.K."/>
            <person name="Wortman J."/>
            <person name="Nusbaum C."/>
            <person name="Birren B."/>
        </authorList>
    </citation>
    <scope>NUCLEOTIDE SEQUENCE [LARGE SCALE GENOMIC DNA]</scope>
    <source>
        <strain evidence="3 4">CBS 271.37</strain>
    </source>
</reference>
<dbReference type="Gene3D" id="3.40.630.30">
    <property type="match status" value="1"/>
</dbReference>
<organism evidence="3 4">
    <name type="scientific">Fonsecaea pedrosoi CBS 271.37</name>
    <dbReference type="NCBI Taxonomy" id="1442368"/>
    <lineage>
        <taxon>Eukaryota</taxon>
        <taxon>Fungi</taxon>
        <taxon>Dikarya</taxon>
        <taxon>Ascomycota</taxon>
        <taxon>Pezizomycotina</taxon>
        <taxon>Eurotiomycetes</taxon>
        <taxon>Chaetothyriomycetidae</taxon>
        <taxon>Chaetothyriales</taxon>
        <taxon>Herpotrichiellaceae</taxon>
        <taxon>Fonsecaea</taxon>
    </lineage>
</organism>
<evidence type="ECO:0000313" key="3">
    <source>
        <dbReference type="EMBL" id="KIW82173.1"/>
    </source>
</evidence>
<dbReference type="SUPFAM" id="SSF55729">
    <property type="entry name" value="Acyl-CoA N-acyltransferases (Nat)"/>
    <property type="match status" value="1"/>
</dbReference>
<evidence type="ECO:0000259" key="2">
    <source>
        <dbReference type="PROSITE" id="PS51186"/>
    </source>
</evidence>
<protein>
    <submittedName>
        <fullName evidence="3">Unplaced genomic scaffold supercont1.3, whole genome shotgun sequence</fullName>
    </submittedName>
</protein>
<dbReference type="STRING" id="1442368.A0A0D2GMI7"/>
<dbReference type="Pfam" id="PF13527">
    <property type="entry name" value="Acetyltransf_9"/>
    <property type="match status" value="1"/>
</dbReference>
<dbReference type="RefSeq" id="XP_013285981.1">
    <property type="nucleotide sequence ID" value="XM_013430527.1"/>
</dbReference>
<dbReference type="VEuPathDB" id="FungiDB:Z517_05200"/>
<dbReference type="Pfam" id="PF22998">
    <property type="entry name" value="GNAT_LYC1-like"/>
    <property type="match status" value="1"/>
</dbReference>
<dbReference type="InterPro" id="IPR055100">
    <property type="entry name" value="GNAT_LYC1-like"/>
</dbReference>
<dbReference type="Proteomes" id="UP000053029">
    <property type="component" value="Unassembled WGS sequence"/>
</dbReference>